<reference evidence="3 4" key="1">
    <citation type="submission" date="2016-11" db="EMBL/GenBank/DDBJ databases">
        <title>Comparative genomics of Bartonella apis.</title>
        <authorList>
            <person name="Engel P."/>
        </authorList>
    </citation>
    <scope>NUCLEOTIDE SEQUENCE [LARGE SCALE GENOMIC DNA]</scope>
    <source>
        <strain evidence="3 4">BBC0178</strain>
    </source>
</reference>
<sequence length="138" mass="15380">MIEDFPLWLSIVIVFFLLLGSGLTLIGAIGLNRAKSFYERLHMPTLGTSWGVSGIIIASIIYSTVSGHKLISHSILLAIFIIVTTPVTLMLLSRAVMQRDQSSNSSELPEKMRYQKIDDSLPTQQELLEKTPSLDDFK</sequence>
<name>A0A1U9MEF5_9HYPH</name>
<evidence type="ECO:0000313" key="3">
    <source>
        <dbReference type="EMBL" id="AQT43703.1"/>
    </source>
</evidence>
<dbReference type="PANTHER" id="PTHR34703">
    <property type="entry name" value="ANTIPORTER SUBUNIT MNHG2-RELATED"/>
    <property type="match status" value="1"/>
</dbReference>
<keyword evidence="4" id="KW-1185">Reference proteome</keyword>
<dbReference type="KEGG" id="bapa:BBC0178_022780"/>
<organism evidence="3 4">
    <name type="scientific">Bartonella apihabitans</name>
    <dbReference type="NCBI Taxonomy" id="2750929"/>
    <lineage>
        <taxon>Bacteria</taxon>
        <taxon>Pseudomonadati</taxon>
        <taxon>Pseudomonadota</taxon>
        <taxon>Alphaproteobacteria</taxon>
        <taxon>Hyphomicrobiales</taxon>
        <taxon>Bartonellaceae</taxon>
        <taxon>Bartonella</taxon>
    </lineage>
</organism>
<accession>A0A1U9MEF5</accession>
<dbReference type="Pfam" id="PF03334">
    <property type="entry name" value="PhaG_MnhG_YufB"/>
    <property type="match status" value="1"/>
</dbReference>
<gene>
    <name evidence="3" type="ORF">BBC0178_022780</name>
</gene>
<dbReference type="Proteomes" id="UP000189660">
    <property type="component" value="Chromosome"/>
</dbReference>
<dbReference type="PANTHER" id="PTHR34703:SF1">
    <property type="entry name" value="ANTIPORTER SUBUNIT MNHG2-RELATED"/>
    <property type="match status" value="1"/>
</dbReference>
<feature type="region of interest" description="Disordered" evidence="1">
    <location>
        <begin position="99"/>
        <end position="138"/>
    </location>
</feature>
<proteinExistence type="predicted"/>
<dbReference type="AlphaFoldDB" id="A0A1U9MEF5"/>
<keyword evidence="2" id="KW-1133">Transmembrane helix</keyword>
<keyword evidence="2" id="KW-0812">Transmembrane</keyword>
<feature type="transmembrane region" description="Helical" evidence="2">
    <location>
        <begin position="71"/>
        <end position="92"/>
    </location>
</feature>
<dbReference type="NCBIfam" id="TIGR01300">
    <property type="entry name" value="CPA3_mnhG_phaG"/>
    <property type="match status" value="1"/>
</dbReference>
<dbReference type="InterPro" id="IPR005133">
    <property type="entry name" value="PhaG_MnhG_YufB"/>
</dbReference>
<evidence type="ECO:0000256" key="2">
    <source>
        <dbReference type="SAM" id="Phobius"/>
    </source>
</evidence>
<keyword evidence="2" id="KW-0472">Membrane</keyword>
<dbReference type="EMBL" id="CP015820">
    <property type="protein sequence ID" value="AQT43703.1"/>
    <property type="molecule type" value="Genomic_DNA"/>
</dbReference>
<feature type="compositionally biased region" description="Basic and acidic residues" evidence="1">
    <location>
        <begin position="127"/>
        <end position="138"/>
    </location>
</feature>
<dbReference type="RefSeq" id="WP_078040252.1">
    <property type="nucleotide sequence ID" value="NZ_CP015820.1"/>
</dbReference>
<evidence type="ECO:0000256" key="1">
    <source>
        <dbReference type="SAM" id="MobiDB-lite"/>
    </source>
</evidence>
<feature type="transmembrane region" description="Helical" evidence="2">
    <location>
        <begin position="6"/>
        <end position="31"/>
    </location>
</feature>
<feature type="transmembrane region" description="Helical" evidence="2">
    <location>
        <begin position="43"/>
        <end position="65"/>
    </location>
</feature>
<protein>
    <submittedName>
        <fullName evidence="3">Multisubunit potassium/proton antiporter, PhaG subunit</fullName>
    </submittedName>
</protein>
<feature type="compositionally biased region" description="Basic and acidic residues" evidence="1">
    <location>
        <begin position="108"/>
        <end position="119"/>
    </location>
</feature>
<dbReference type="OrthoDB" id="4427992at2"/>
<evidence type="ECO:0000313" key="4">
    <source>
        <dbReference type="Proteomes" id="UP000189660"/>
    </source>
</evidence>
<dbReference type="GO" id="GO:0015385">
    <property type="term" value="F:sodium:proton antiporter activity"/>
    <property type="evidence" value="ECO:0007669"/>
    <property type="project" value="TreeGrafter"/>
</dbReference>